<proteinExistence type="predicted"/>
<dbReference type="Gene3D" id="1.10.287.1060">
    <property type="entry name" value="ESAT-6-like"/>
    <property type="match status" value="1"/>
</dbReference>
<comment type="caution">
    <text evidence="1">The sequence shown here is derived from an EMBL/GenBank/DDBJ whole genome shotgun (WGS) entry which is preliminary data.</text>
</comment>
<dbReference type="RefSeq" id="WP_270153131.1">
    <property type="nucleotide sequence ID" value="NZ_JAPNNL010000006.1"/>
</dbReference>
<organism evidence="1 2">
    <name type="scientific">Nonomuraea corallina</name>
    <dbReference type="NCBI Taxonomy" id="2989783"/>
    <lineage>
        <taxon>Bacteria</taxon>
        <taxon>Bacillati</taxon>
        <taxon>Actinomycetota</taxon>
        <taxon>Actinomycetes</taxon>
        <taxon>Streptosporangiales</taxon>
        <taxon>Streptosporangiaceae</taxon>
        <taxon>Nonomuraea</taxon>
    </lineage>
</organism>
<accession>A0ABT4S580</accession>
<dbReference type="EMBL" id="JAPNNL010000006">
    <property type="protein sequence ID" value="MDA0632356.1"/>
    <property type="molecule type" value="Genomic_DNA"/>
</dbReference>
<reference evidence="1" key="1">
    <citation type="submission" date="2022-11" db="EMBL/GenBank/DDBJ databases">
        <title>Nonomuraea corallina sp. nov., a new species of the genus Nonomuraea isolated from sea side sediment in Thai sea.</title>
        <authorList>
            <person name="Ngamcharungchit C."/>
            <person name="Matsumoto A."/>
            <person name="Suriyachadkun C."/>
            <person name="Panbangred W."/>
            <person name="Inahashi Y."/>
            <person name="Intra B."/>
        </authorList>
    </citation>
    <scope>NUCLEOTIDE SEQUENCE</scope>
    <source>
        <strain evidence="1">MCN248</strain>
    </source>
</reference>
<dbReference type="Proteomes" id="UP001144036">
    <property type="component" value="Unassembled WGS sequence"/>
</dbReference>
<protein>
    <recommendedName>
        <fullName evidence="3">PE domain-containing protein</fullName>
    </recommendedName>
</protein>
<evidence type="ECO:0000313" key="1">
    <source>
        <dbReference type="EMBL" id="MDA0632356.1"/>
    </source>
</evidence>
<evidence type="ECO:0008006" key="3">
    <source>
        <dbReference type="Google" id="ProtNLM"/>
    </source>
</evidence>
<evidence type="ECO:0000313" key="2">
    <source>
        <dbReference type="Proteomes" id="UP001144036"/>
    </source>
</evidence>
<sequence length="102" mass="11624">MGDISFEGYHAVFQDLRARAARADSEAERLREVQRDLMRVFDEVGNPLGDDQYGAALHGGHHKRQQGLRDAFTSCIREVEQLRDGLRENVKNYENAEHLRGG</sequence>
<keyword evidence="2" id="KW-1185">Reference proteome</keyword>
<gene>
    <name evidence="1" type="ORF">OUY22_02935</name>
</gene>
<name>A0ABT4S580_9ACTN</name>